<sequence length="201" mass="21739">MSDVRLTSQKAQPCAAEKEGSGDGGGMVKSNSEGLAQIGRRSLWRWLDDQVEDDDKQSSGWNRWREEPGRNGQKKEPGWNRRRSQEQEEMGDGRHFRVQPGRRPMVELMEGGATVEEGLTTPGGRASERRAQGSDGQPQSQGDAKDPEGQGRADDSGDRGANGNPKGHSRAGVTEDQGGAGGTEKPNRVRGMEGQGETRGK</sequence>
<gene>
    <name evidence="2" type="ORF">H4Q32_000150</name>
</gene>
<protein>
    <submittedName>
        <fullName evidence="2">Uncharacterized protein</fullName>
    </submittedName>
</protein>
<keyword evidence="3" id="KW-1185">Reference proteome</keyword>
<feature type="compositionally biased region" description="Low complexity" evidence="1">
    <location>
        <begin position="133"/>
        <end position="142"/>
    </location>
</feature>
<accession>A0ABQ8LHR4</accession>
<feature type="region of interest" description="Disordered" evidence="1">
    <location>
        <begin position="1"/>
        <end position="33"/>
    </location>
</feature>
<feature type="compositionally biased region" description="Basic and acidic residues" evidence="1">
    <location>
        <begin position="143"/>
        <end position="158"/>
    </location>
</feature>
<evidence type="ECO:0000256" key="1">
    <source>
        <dbReference type="SAM" id="MobiDB-lite"/>
    </source>
</evidence>
<feature type="compositionally biased region" description="Basic and acidic residues" evidence="1">
    <location>
        <begin position="185"/>
        <end position="201"/>
    </location>
</feature>
<organism evidence="2 3">
    <name type="scientific">Labeo rohita</name>
    <name type="common">Indian major carp</name>
    <name type="synonym">Cyprinus rohita</name>
    <dbReference type="NCBI Taxonomy" id="84645"/>
    <lineage>
        <taxon>Eukaryota</taxon>
        <taxon>Metazoa</taxon>
        <taxon>Chordata</taxon>
        <taxon>Craniata</taxon>
        <taxon>Vertebrata</taxon>
        <taxon>Euteleostomi</taxon>
        <taxon>Actinopterygii</taxon>
        <taxon>Neopterygii</taxon>
        <taxon>Teleostei</taxon>
        <taxon>Ostariophysi</taxon>
        <taxon>Cypriniformes</taxon>
        <taxon>Cyprinidae</taxon>
        <taxon>Labeoninae</taxon>
        <taxon>Labeonini</taxon>
        <taxon>Labeo</taxon>
    </lineage>
</organism>
<comment type="caution">
    <text evidence="2">The sequence shown here is derived from an EMBL/GenBank/DDBJ whole genome shotgun (WGS) entry which is preliminary data.</text>
</comment>
<name>A0ABQ8LHR4_LABRO</name>
<proteinExistence type="predicted"/>
<reference evidence="2 3" key="1">
    <citation type="submission" date="2022-01" db="EMBL/GenBank/DDBJ databases">
        <title>A high-quality chromosome-level genome assembly of rohu carp, Labeo rohita.</title>
        <authorList>
            <person name="Arick M.A. II"/>
            <person name="Hsu C.-Y."/>
            <person name="Magbanua Z."/>
            <person name="Pechanova O."/>
            <person name="Grover C."/>
            <person name="Miller E."/>
            <person name="Thrash A."/>
            <person name="Ezzel L."/>
            <person name="Alam S."/>
            <person name="Benzie J."/>
            <person name="Hamilton M."/>
            <person name="Karsi A."/>
            <person name="Lawrence M.L."/>
            <person name="Peterson D.G."/>
        </authorList>
    </citation>
    <scope>NUCLEOTIDE SEQUENCE [LARGE SCALE GENOMIC DNA]</scope>
    <source>
        <strain evidence="3">BAU-BD-2019</strain>
        <tissue evidence="2">Blood</tissue>
    </source>
</reference>
<evidence type="ECO:0000313" key="2">
    <source>
        <dbReference type="EMBL" id="KAI2650212.1"/>
    </source>
</evidence>
<dbReference type="Proteomes" id="UP000830375">
    <property type="component" value="Unassembled WGS sequence"/>
</dbReference>
<evidence type="ECO:0000313" key="3">
    <source>
        <dbReference type="Proteomes" id="UP000830375"/>
    </source>
</evidence>
<feature type="compositionally biased region" description="Polar residues" evidence="1">
    <location>
        <begin position="1"/>
        <end position="11"/>
    </location>
</feature>
<feature type="region of interest" description="Disordered" evidence="1">
    <location>
        <begin position="50"/>
        <end position="201"/>
    </location>
</feature>
<dbReference type="EMBL" id="JACTAM010000022">
    <property type="protein sequence ID" value="KAI2650212.1"/>
    <property type="molecule type" value="Genomic_DNA"/>
</dbReference>
<feature type="compositionally biased region" description="Basic and acidic residues" evidence="1">
    <location>
        <begin position="63"/>
        <end position="95"/>
    </location>
</feature>